<protein>
    <submittedName>
        <fullName evidence="3">ImmA/IrrE family metallo-endopeptidase</fullName>
    </submittedName>
</protein>
<organism evidence="3 4">
    <name type="scientific">Candidatus Synechococcus calcipolaris G9</name>
    <dbReference type="NCBI Taxonomy" id="1497997"/>
    <lineage>
        <taxon>Bacteria</taxon>
        <taxon>Bacillati</taxon>
        <taxon>Cyanobacteriota</taxon>
        <taxon>Cyanophyceae</taxon>
        <taxon>Synechococcales</taxon>
        <taxon>Synechococcaceae</taxon>
        <taxon>Synechococcus</taxon>
    </lineage>
</organism>
<dbReference type="PROSITE" id="PS50943">
    <property type="entry name" value="HTH_CROC1"/>
    <property type="match status" value="1"/>
</dbReference>
<keyword evidence="4" id="KW-1185">Reference proteome</keyword>
<evidence type="ECO:0000313" key="3">
    <source>
        <dbReference type="EMBL" id="MDG2989885.1"/>
    </source>
</evidence>
<name>A0ABT6EYC3_9SYNE</name>
<evidence type="ECO:0000313" key="4">
    <source>
        <dbReference type="Proteomes" id="UP001154265"/>
    </source>
</evidence>
<dbReference type="Pfam" id="PF06114">
    <property type="entry name" value="Peptidase_M78"/>
    <property type="match status" value="1"/>
</dbReference>
<feature type="domain" description="HTH cro/C1-type" evidence="2">
    <location>
        <begin position="21"/>
        <end position="75"/>
    </location>
</feature>
<dbReference type="CDD" id="cd00093">
    <property type="entry name" value="HTH_XRE"/>
    <property type="match status" value="1"/>
</dbReference>
<evidence type="ECO:0000256" key="1">
    <source>
        <dbReference type="ARBA" id="ARBA00007227"/>
    </source>
</evidence>
<dbReference type="Pfam" id="PF01381">
    <property type="entry name" value="HTH_3"/>
    <property type="match status" value="1"/>
</dbReference>
<dbReference type="RefSeq" id="WP_277865810.1">
    <property type="nucleotide sequence ID" value="NZ_JAKKUT010000002.1"/>
</dbReference>
<dbReference type="InterPro" id="IPR010982">
    <property type="entry name" value="Lambda_DNA-bd_dom_sf"/>
</dbReference>
<comment type="caution">
    <text evidence="3">The sequence shown here is derived from an EMBL/GenBank/DDBJ whole genome shotgun (WGS) entry which is preliminary data.</text>
</comment>
<dbReference type="InterPro" id="IPR010359">
    <property type="entry name" value="IrrE_HExxH"/>
</dbReference>
<sequence length="367" mass="42999">MNSAVPNQYLPNYVSPPGETLNELLEELGMSQAELSIRTGRPKKTINEIIHGKAVITVDTALQFERVLGVPASFWNNREQLYRDFLARQEEEKRLREWSDWVDRFPYREMCKLGWVNYVPDKVERIRIILNFFRISTPEQFEAYWSKLSISYRKSNAFKVNHEATYSWLQRGEIEAQDRYIKSYDSKAFKFILQNIRNLTRLSPTEFIPQVITLCAEVGVTVIFVPPLPGIRASGVTRWLSSKRPIIQMSLRHKSDDHFWFTFFHECKHVLQEKKTTIFVESDEAHDDPLEREADSFAANFLIPYAHYSRFISFGNLQTESIINFSSDLGISPGIVVGRLQHDRYLSWKHCNELKKNIEWVDVPKLL</sequence>
<dbReference type="EMBL" id="JAKKUT010000002">
    <property type="protein sequence ID" value="MDG2989885.1"/>
    <property type="molecule type" value="Genomic_DNA"/>
</dbReference>
<gene>
    <name evidence="3" type="ORF">L3556_02885</name>
</gene>
<dbReference type="Gene3D" id="1.10.260.40">
    <property type="entry name" value="lambda repressor-like DNA-binding domains"/>
    <property type="match status" value="1"/>
</dbReference>
<dbReference type="PANTHER" id="PTHR43236">
    <property type="entry name" value="ANTITOXIN HIGA1"/>
    <property type="match status" value="1"/>
</dbReference>
<accession>A0ABT6EYC3</accession>
<proteinExistence type="inferred from homology"/>
<comment type="similarity">
    <text evidence="1">Belongs to the short-chain fatty acyl-CoA assimilation regulator (ScfR) family.</text>
</comment>
<reference evidence="3" key="1">
    <citation type="journal article" date="2022" name="Genome Biol. Evol.">
        <title>A New Gene Family Diagnostic for Intracellular Biomineralization of Amorphous Ca Carbonates by Cyanobacteria.</title>
        <authorList>
            <person name="Benzerara K."/>
            <person name="Duprat E."/>
            <person name="Bitard-Feildel T."/>
            <person name="Caumes G."/>
            <person name="Cassier-Chauvat C."/>
            <person name="Chauvat F."/>
            <person name="Dezi M."/>
            <person name="Diop S.I."/>
            <person name="Gaschignard G."/>
            <person name="Gorgen S."/>
            <person name="Gugger M."/>
            <person name="Lopez-Garcia P."/>
            <person name="Millet M."/>
            <person name="Skouri-Panet F."/>
            <person name="Moreira D."/>
            <person name="Callebaut I."/>
        </authorList>
    </citation>
    <scope>NUCLEOTIDE SEQUENCE</scope>
    <source>
        <strain evidence="3">G9</strain>
    </source>
</reference>
<dbReference type="SMART" id="SM00530">
    <property type="entry name" value="HTH_XRE"/>
    <property type="match status" value="1"/>
</dbReference>
<dbReference type="InterPro" id="IPR052345">
    <property type="entry name" value="Rad_response_metalloprotease"/>
</dbReference>
<dbReference type="Proteomes" id="UP001154265">
    <property type="component" value="Unassembled WGS sequence"/>
</dbReference>
<dbReference type="Gene3D" id="1.10.10.2910">
    <property type="match status" value="1"/>
</dbReference>
<evidence type="ECO:0000259" key="2">
    <source>
        <dbReference type="PROSITE" id="PS50943"/>
    </source>
</evidence>
<dbReference type="InterPro" id="IPR001387">
    <property type="entry name" value="Cro/C1-type_HTH"/>
</dbReference>
<reference evidence="3" key="2">
    <citation type="submission" date="2022-01" db="EMBL/GenBank/DDBJ databases">
        <authorList>
            <person name="Zivanovic Y."/>
            <person name="Moreira D."/>
            <person name="Lopez-Garcia P."/>
        </authorList>
    </citation>
    <scope>NUCLEOTIDE SEQUENCE</scope>
    <source>
        <strain evidence="3">G9</strain>
    </source>
</reference>
<dbReference type="SUPFAM" id="SSF47413">
    <property type="entry name" value="lambda repressor-like DNA-binding domains"/>
    <property type="match status" value="1"/>
</dbReference>
<dbReference type="PANTHER" id="PTHR43236:SF2">
    <property type="entry name" value="BLL0069 PROTEIN"/>
    <property type="match status" value="1"/>
</dbReference>